<sequence>MVGSYIDHTMIRVEDREESIDWYREKLDWVVHREVSMETFDLIFIGPEDSDDDDHLIELTYNHPDDETGEKQTYDFGDAWGHFAIAVDDVYDTYDELMERGVEDYRDPDSCGGSYAFVKDPDGHEIELVERDL</sequence>
<dbReference type="GO" id="GO:0004462">
    <property type="term" value="F:lactoylglutathione lyase activity"/>
    <property type="evidence" value="ECO:0007669"/>
    <property type="project" value="TreeGrafter"/>
</dbReference>
<organism evidence="2 3">
    <name type="scientific">Halorutilus salinus</name>
    <dbReference type="NCBI Taxonomy" id="2487751"/>
    <lineage>
        <taxon>Archaea</taxon>
        <taxon>Methanobacteriati</taxon>
        <taxon>Methanobacteriota</taxon>
        <taxon>Stenosarchaea group</taxon>
        <taxon>Halobacteria</taxon>
        <taxon>Halorutilales</taxon>
        <taxon>Halorutilaceae</taxon>
        <taxon>Halorutilus</taxon>
    </lineage>
</organism>
<dbReference type="PROSITE" id="PS51819">
    <property type="entry name" value="VOC"/>
    <property type="match status" value="1"/>
</dbReference>
<evidence type="ECO:0000313" key="2">
    <source>
        <dbReference type="EMBL" id="MCX2818910.1"/>
    </source>
</evidence>
<dbReference type="GO" id="GO:0019243">
    <property type="term" value="P:methylglyoxal catabolic process to D-lactate via S-lactoyl-glutathione"/>
    <property type="evidence" value="ECO:0007669"/>
    <property type="project" value="TreeGrafter"/>
</dbReference>
<evidence type="ECO:0000259" key="1">
    <source>
        <dbReference type="PROSITE" id="PS51819"/>
    </source>
</evidence>
<dbReference type="Pfam" id="PF00903">
    <property type="entry name" value="Glyoxalase"/>
    <property type="match status" value="1"/>
</dbReference>
<accession>A0A9Q4C2Z6</accession>
<dbReference type="InterPro" id="IPR004360">
    <property type="entry name" value="Glyas_Fos-R_dOase_dom"/>
</dbReference>
<feature type="domain" description="VOC" evidence="1">
    <location>
        <begin position="5"/>
        <end position="131"/>
    </location>
</feature>
<dbReference type="Gene3D" id="3.10.180.10">
    <property type="entry name" value="2,3-Dihydroxybiphenyl 1,2-Dioxygenase, domain 1"/>
    <property type="match status" value="1"/>
</dbReference>
<reference evidence="2" key="1">
    <citation type="submission" date="2022-09" db="EMBL/GenBank/DDBJ databases">
        <title>Haloadaptaus new haloarchaeum isolated from saline soil.</title>
        <authorList>
            <person name="Duran-Viseras A."/>
            <person name="Sanchez-Porro C."/>
            <person name="Ventosa A."/>
        </authorList>
    </citation>
    <scope>NUCLEOTIDE SEQUENCE</scope>
    <source>
        <strain evidence="2">F3-133</strain>
    </source>
</reference>
<evidence type="ECO:0000313" key="3">
    <source>
        <dbReference type="Proteomes" id="UP001149411"/>
    </source>
</evidence>
<comment type="caution">
    <text evidence="2">The sequence shown here is derived from an EMBL/GenBank/DDBJ whole genome shotgun (WGS) entry which is preliminary data.</text>
</comment>
<dbReference type="AlphaFoldDB" id="A0A9Q4C2Z6"/>
<dbReference type="SUPFAM" id="SSF54593">
    <property type="entry name" value="Glyoxalase/Bleomycin resistance protein/Dihydroxybiphenyl dioxygenase"/>
    <property type="match status" value="1"/>
</dbReference>
<keyword evidence="3" id="KW-1185">Reference proteome</keyword>
<proteinExistence type="predicted"/>
<dbReference type="PANTHER" id="PTHR46036:SF5">
    <property type="entry name" value="LACTOYLGLUTATHIONE LYASE"/>
    <property type="match status" value="1"/>
</dbReference>
<name>A0A9Q4C2Z6_9EURY</name>
<dbReference type="GO" id="GO:0005737">
    <property type="term" value="C:cytoplasm"/>
    <property type="evidence" value="ECO:0007669"/>
    <property type="project" value="TreeGrafter"/>
</dbReference>
<dbReference type="InterPro" id="IPR029068">
    <property type="entry name" value="Glyas_Bleomycin-R_OHBP_Dase"/>
</dbReference>
<protein>
    <submittedName>
        <fullName evidence="2">VOC family protein</fullName>
    </submittedName>
</protein>
<dbReference type="PANTHER" id="PTHR46036">
    <property type="entry name" value="LACTOYLGLUTATHIONE LYASE"/>
    <property type="match status" value="1"/>
</dbReference>
<gene>
    <name evidence="2" type="ORF">EGH25_06050</name>
</gene>
<dbReference type="InterPro" id="IPR037523">
    <property type="entry name" value="VOC_core"/>
</dbReference>
<dbReference type="Proteomes" id="UP001149411">
    <property type="component" value="Unassembled WGS sequence"/>
</dbReference>
<dbReference type="EMBL" id="RKLV01000005">
    <property type="protein sequence ID" value="MCX2818910.1"/>
    <property type="molecule type" value="Genomic_DNA"/>
</dbReference>